<dbReference type="STRING" id="521013.SAMN04488567_1459"/>
<sequence>MTTRELTGRHVLGLFAGAFAVIIGVNLTMAVQAVGSFSGLEVDSSYVASQSFERRRAAQERLGWTVRADHEGGALRLELRDRDGRIVTPARLAVAIGRPTERAEPLQIGAADGTPVPLDLAPGLWRIDLEAEAADGTPFEKRIALRVRP</sequence>
<dbReference type="InterPro" id="IPR018037">
    <property type="entry name" value="FixH_proteobacterial"/>
</dbReference>
<evidence type="ECO:0000313" key="2">
    <source>
        <dbReference type="Proteomes" id="UP000198922"/>
    </source>
</evidence>
<dbReference type="RefSeq" id="WP_090110595.1">
    <property type="nucleotide sequence ID" value="NZ_FNAT01000002.1"/>
</dbReference>
<dbReference type="PIRSF" id="PIRSF011386">
    <property type="entry name" value="FixH"/>
    <property type="match status" value="1"/>
</dbReference>
<dbReference type="InterPro" id="IPR008620">
    <property type="entry name" value="FixH"/>
</dbReference>
<accession>A0A1G7CDK1</accession>
<dbReference type="Proteomes" id="UP000198922">
    <property type="component" value="Unassembled WGS sequence"/>
</dbReference>
<dbReference type="EMBL" id="FNAT01000002">
    <property type="protein sequence ID" value="SDE37417.1"/>
    <property type="molecule type" value="Genomic_DNA"/>
</dbReference>
<dbReference type="OrthoDB" id="1495896at2"/>
<protein>
    <submittedName>
        <fullName evidence="1">Nitrogen fixation protein FixH</fullName>
    </submittedName>
</protein>
<proteinExistence type="predicted"/>
<name>A0A1G7CDK1_9RHOB</name>
<organism evidence="1 2">
    <name type="scientific">Limimaricola pyoseonensis</name>
    <dbReference type="NCBI Taxonomy" id="521013"/>
    <lineage>
        <taxon>Bacteria</taxon>
        <taxon>Pseudomonadati</taxon>
        <taxon>Pseudomonadota</taxon>
        <taxon>Alphaproteobacteria</taxon>
        <taxon>Rhodobacterales</taxon>
        <taxon>Paracoccaceae</taxon>
        <taxon>Limimaricola</taxon>
    </lineage>
</organism>
<reference evidence="2" key="1">
    <citation type="submission" date="2016-10" db="EMBL/GenBank/DDBJ databases">
        <authorList>
            <person name="Varghese N."/>
            <person name="Submissions S."/>
        </authorList>
    </citation>
    <scope>NUCLEOTIDE SEQUENCE [LARGE SCALE GENOMIC DNA]</scope>
    <source>
        <strain evidence="2">DSM 21424</strain>
    </source>
</reference>
<gene>
    <name evidence="1" type="ORF">SAMN04488567_1459</name>
</gene>
<dbReference type="Pfam" id="PF05751">
    <property type="entry name" value="FixH"/>
    <property type="match status" value="1"/>
</dbReference>
<evidence type="ECO:0000313" key="1">
    <source>
        <dbReference type="EMBL" id="SDE37417.1"/>
    </source>
</evidence>
<keyword evidence="2" id="KW-1185">Reference proteome</keyword>
<dbReference type="AlphaFoldDB" id="A0A1G7CDK1"/>